<dbReference type="GO" id="GO:0030248">
    <property type="term" value="F:cellulose binding"/>
    <property type="evidence" value="ECO:0007669"/>
    <property type="project" value="InterPro"/>
</dbReference>
<dbReference type="GO" id="GO:0005576">
    <property type="term" value="C:extracellular region"/>
    <property type="evidence" value="ECO:0007669"/>
    <property type="project" value="InterPro"/>
</dbReference>
<gene>
    <name evidence="5" type="ORF">LTR09_004710</name>
</gene>
<feature type="compositionally biased region" description="Gly residues" evidence="2">
    <location>
        <begin position="75"/>
        <end position="86"/>
    </location>
</feature>
<reference evidence="5" key="1">
    <citation type="submission" date="2023-04" db="EMBL/GenBank/DDBJ databases">
        <title>Black Yeasts Isolated from many extreme environments.</title>
        <authorList>
            <person name="Coleine C."/>
            <person name="Stajich J.E."/>
            <person name="Selbmann L."/>
        </authorList>
    </citation>
    <scope>NUCLEOTIDE SEQUENCE</scope>
    <source>
        <strain evidence="5">CCFEE 5312</strain>
    </source>
</reference>
<dbReference type="EMBL" id="JAWDJX010000012">
    <property type="protein sequence ID" value="KAK3054442.1"/>
    <property type="molecule type" value="Genomic_DNA"/>
</dbReference>
<evidence type="ECO:0000259" key="4">
    <source>
        <dbReference type="PROSITE" id="PS51164"/>
    </source>
</evidence>
<feature type="compositionally biased region" description="Low complexity" evidence="2">
    <location>
        <begin position="60"/>
        <end position="74"/>
    </location>
</feature>
<evidence type="ECO:0000256" key="2">
    <source>
        <dbReference type="SAM" id="MobiDB-lite"/>
    </source>
</evidence>
<evidence type="ECO:0000256" key="3">
    <source>
        <dbReference type="SAM" id="SignalP"/>
    </source>
</evidence>
<evidence type="ECO:0000313" key="5">
    <source>
        <dbReference type="EMBL" id="KAK3054442.1"/>
    </source>
</evidence>
<feature type="signal peptide" evidence="3">
    <location>
        <begin position="1"/>
        <end position="17"/>
    </location>
</feature>
<dbReference type="SUPFAM" id="SSF50685">
    <property type="entry name" value="Barwin-like endoglucanases"/>
    <property type="match status" value="1"/>
</dbReference>
<dbReference type="Proteomes" id="UP001271007">
    <property type="component" value="Unassembled WGS sequence"/>
</dbReference>
<evidence type="ECO:0000313" key="6">
    <source>
        <dbReference type="Proteomes" id="UP001271007"/>
    </source>
</evidence>
<dbReference type="PROSITE" id="PS00562">
    <property type="entry name" value="CBM1_1"/>
    <property type="match status" value="1"/>
</dbReference>
<dbReference type="PROSITE" id="PS51164">
    <property type="entry name" value="CBM1_2"/>
    <property type="match status" value="1"/>
</dbReference>
<dbReference type="InterPro" id="IPR035971">
    <property type="entry name" value="CBD_sf"/>
</dbReference>
<feature type="domain" description="CBM1" evidence="4">
    <location>
        <begin position="17"/>
        <end position="53"/>
    </location>
</feature>
<dbReference type="InterPro" id="IPR000254">
    <property type="entry name" value="CBD"/>
</dbReference>
<dbReference type="Gene3D" id="2.40.40.10">
    <property type="entry name" value="RlpA-like domain"/>
    <property type="match status" value="1"/>
</dbReference>
<dbReference type="AlphaFoldDB" id="A0AAJ0DQR0"/>
<evidence type="ECO:0000256" key="1">
    <source>
        <dbReference type="ARBA" id="ARBA00022729"/>
    </source>
</evidence>
<name>A0AAJ0DQR0_9PEZI</name>
<comment type="caution">
    <text evidence="5">The sequence shown here is derived from an EMBL/GenBank/DDBJ whole genome shotgun (WGS) entry which is preliminary data.</text>
</comment>
<dbReference type="GO" id="GO:0005975">
    <property type="term" value="P:carbohydrate metabolic process"/>
    <property type="evidence" value="ECO:0007669"/>
    <property type="project" value="InterPro"/>
</dbReference>
<organism evidence="5 6">
    <name type="scientific">Extremus antarcticus</name>
    <dbReference type="NCBI Taxonomy" id="702011"/>
    <lineage>
        <taxon>Eukaryota</taxon>
        <taxon>Fungi</taxon>
        <taxon>Dikarya</taxon>
        <taxon>Ascomycota</taxon>
        <taxon>Pezizomycotina</taxon>
        <taxon>Dothideomycetes</taxon>
        <taxon>Dothideomycetidae</taxon>
        <taxon>Mycosphaerellales</taxon>
        <taxon>Extremaceae</taxon>
        <taxon>Extremus</taxon>
    </lineage>
</organism>
<sequence>MYASILLLAAAASTAVAQSAAYAQCGGTGFKGSTTCVSGYKCQVSNAYYSQCVPGSNGGSKPTPATTAKSSPTAGSGGSGSGSGSSSGGGYKASFTQYGAGDTFGSGNCNTATTACGFYTKPGYAAAVSQNEFGVGPGAGAGPACGTCWKLTIETDSSGKTVANAGKSIVVQVTNLCPASGNPLCSQNGLSGTNQYGANLNFDLCIDSGASAALFGSDGIGLGVGTAQAVSCSQWSGSVVH</sequence>
<dbReference type="InterPro" id="IPR036908">
    <property type="entry name" value="RlpA-like_sf"/>
</dbReference>
<dbReference type="Pfam" id="PF00734">
    <property type="entry name" value="CBM_1"/>
    <property type="match status" value="1"/>
</dbReference>
<protein>
    <recommendedName>
        <fullName evidence="4">CBM1 domain-containing protein</fullName>
    </recommendedName>
</protein>
<feature type="chain" id="PRO_5042501998" description="CBM1 domain-containing protein" evidence="3">
    <location>
        <begin position="18"/>
        <end position="241"/>
    </location>
</feature>
<feature type="region of interest" description="Disordered" evidence="2">
    <location>
        <begin position="60"/>
        <end position="86"/>
    </location>
</feature>
<accession>A0AAJ0DQR0</accession>
<keyword evidence="6" id="KW-1185">Reference proteome</keyword>
<keyword evidence="1 3" id="KW-0732">Signal</keyword>
<dbReference type="SMART" id="SM00236">
    <property type="entry name" value="fCBD"/>
    <property type="match status" value="1"/>
</dbReference>
<dbReference type="SUPFAM" id="SSF57180">
    <property type="entry name" value="Cellulose-binding domain"/>
    <property type="match status" value="1"/>
</dbReference>
<dbReference type="Pfam" id="PF22514">
    <property type="entry name" value="EXPB1_D1"/>
    <property type="match status" value="1"/>
</dbReference>
<proteinExistence type="predicted"/>